<keyword evidence="3" id="KW-0433">Leucine-rich repeat</keyword>
<dbReference type="SUPFAM" id="SSF56112">
    <property type="entry name" value="Protein kinase-like (PK-like)"/>
    <property type="match status" value="1"/>
</dbReference>
<dbReference type="EMBL" id="JAJJMA010265471">
    <property type="protein sequence ID" value="MCL7045064.1"/>
    <property type="molecule type" value="Genomic_DNA"/>
</dbReference>
<evidence type="ECO:0000256" key="7">
    <source>
        <dbReference type="ARBA" id="ARBA00022737"/>
    </source>
</evidence>
<dbReference type="InterPro" id="IPR008271">
    <property type="entry name" value="Ser/Thr_kinase_AS"/>
</dbReference>
<dbReference type="Pfam" id="PF00069">
    <property type="entry name" value="Pkinase"/>
    <property type="match status" value="1"/>
</dbReference>
<evidence type="ECO:0000256" key="3">
    <source>
        <dbReference type="ARBA" id="ARBA00022614"/>
    </source>
</evidence>
<accession>A0AA41VPR9</accession>
<gene>
    <name evidence="19" type="ORF">MKW94_008728</name>
</gene>
<feature type="domain" description="Protein kinase" evidence="18">
    <location>
        <begin position="506"/>
        <end position="782"/>
    </location>
</feature>
<comment type="subcellular location">
    <subcellularLocation>
        <location evidence="1">Membrane</location>
        <topology evidence="1">Single-pass membrane protein</topology>
    </subcellularLocation>
</comment>
<keyword evidence="9" id="KW-0418">Kinase</keyword>
<keyword evidence="13" id="KW-0675">Receptor</keyword>
<evidence type="ECO:0000256" key="8">
    <source>
        <dbReference type="ARBA" id="ARBA00022741"/>
    </source>
</evidence>
<evidence type="ECO:0000313" key="20">
    <source>
        <dbReference type="Proteomes" id="UP001177140"/>
    </source>
</evidence>
<proteinExistence type="inferred from homology"/>
<feature type="binding site" evidence="15">
    <location>
        <position position="534"/>
    </location>
    <ligand>
        <name>ATP</name>
        <dbReference type="ChEBI" id="CHEBI:30616"/>
    </ligand>
</feature>
<evidence type="ECO:0000256" key="2">
    <source>
        <dbReference type="ARBA" id="ARBA00008684"/>
    </source>
</evidence>
<evidence type="ECO:0000256" key="11">
    <source>
        <dbReference type="ARBA" id="ARBA00022989"/>
    </source>
</evidence>
<dbReference type="Gene3D" id="3.30.200.20">
    <property type="entry name" value="Phosphorylase Kinase, domain 1"/>
    <property type="match status" value="1"/>
</dbReference>
<reference evidence="19" key="1">
    <citation type="submission" date="2022-03" db="EMBL/GenBank/DDBJ databases">
        <title>A functionally conserved STORR gene fusion in Papaver species that diverged 16.8 million years ago.</title>
        <authorList>
            <person name="Catania T."/>
        </authorList>
    </citation>
    <scope>NUCLEOTIDE SEQUENCE</scope>
    <source>
        <strain evidence="19">S-191538</strain>
    </source>
</reference>
<name>A0AA41VPR9_PAPNU</name>
<keyword evidence="12 16" id="KW-0472">Membrane</keyword>
<dbReference type="PROSITE" id="PS00108">
    <property type="entry name" value="PROTEIN_KINASE_ST"/>
    <property type="match status" value="1"/>
</dbReference>
<keyword evidence="14" id="KW-0325">Glycoprotein</keyword>
<evidence type="ECO:0000256" key="10">
    <source>
        <dbReference type="ARBA" id="ARBA00022840"/>
    </source>
</evidence>
<dbReference type="PROSITE" id="PS00107">
    <property type="entry name" value="PROTEIN_KINASE_ATP"/>
    <property type="match status" value="1"/>
</dbReference>
<comment type="caution">
    <text evidence="19">The sequence shown here is derived from an EMBL/GenBank/DDBJ whole genome shotgun (WGS) entry which is preliminary data.</text>
</comment>
<feature type="signal peptide" evidence="17">
    <location>
        <begin position="1"/>
        <end position="21"/>
    </location>
</feature>
<dbReference type="Pfam" id="PF00560">
    <property type="entry name" value="LRR_1"/>
    <property type="match status" value="4"/>
</dbReference>
<dbReference type="SMART" id="SM00220">
    <property type="entry name" value="S_TKc"/>
    <property type="match status" value="1"/>
</dbReference>
<evidence type="ECO:0000313" key="19">
    <source>
        <dbReference type="EMBL" id="MCL7045064.1"/>
    </source>
</evidence>
<keyword evidence="11 16" id="KW-1133">Transmembrane helix</keyword>
<dbReference type="GO" id="GO:0016020">
    <property type="term" value="C:membrane"/>
    <property type="evidence" value="ECO:0007669"/>
    <property type="project" value="UniProtKB-SubCell"/>
</dbReference>
<keyword evidence="6 17" id="KW-0732">Signal</keyword>
<evidence type="ECO:0000256" key="15">
    <source>
        <dbReference type="PROSITE-ProRule" id="PRU10141"/>
    </source>
</evidence>
<comment type="similarity">
    <text evidence="2">Belongs to the protein kinase superfamily. Ser/Thr protein kinase family.</text>
</comment>
<dbReference type="GO" id="GO:0005524">
    <property type="term" value="F:ATP binding"/>
    <property type="evidence" value="ECO:0007669"/>
    <property type="project" value="UniProtKB-UniRule"/>
</dbReference>
<dbReference type="PROSITE" id="PS50011">
    <property type="entry name" value="PROTEIN_KINASE_DOM"/>
    <property type="match status" value="1"/>
</dbReference>
<dbReference type="FunFam" id="3.80.10.10:FF:000129">
    <property type="entry name" value="Leucine-rich repeat receptor-like kinase"/>
    <property type="match status" value="1"/>
</dbReference>
<keyword evidence="7" id="KW-0677">Repeat</keyword>
<dbReference type="Gene3D" id="3.80.10.10">
    <property type="entry name" value="Ribonuclease Inhibitor"/>
    <property type="match status" value="2"/>
</dbReference>
<organism evidence="19 20">
    <name type="scientific">Papaver nudicaule</name>
    <name type="common">Iceland poppy</name>
    <dbReference type="NCBI Taxonomy" id="74823"/>
    <lineage>
        <taxon>Eukaryota</taxon>
        <taxon>Viridiplantae</taxon>
        <taxon>Streptophyta</taxon>
        <taxon>Embryophyta</taxon>
        <taxon>Tracheophyta</taxon>
        <taxon>Spermatophyta</taxon>
        <taxon>Magnoliopsida</taxon>
        <taxon>Ranunculales</taxon>
        <taxon>Papaveraceae</taxon>
        <taxon>Papaveroideae</taxon>
        <taxon>Papaver</taxon>
    </lineage>
</organism>
<evidence type="ECO:0000256" key="9">
    <source>
        <dbReference type="ARBA" id="ARBA00022777"/>
    </source>
</evidence>
<evidence type="ECO:0000256" key="17">
    <source>
        <dbReference type="SAM" id="SignalP"/>
    </source>
</evidence>
<keyword evidence="10 15" id="KW-0067">ATP-binding</keyword>
<dbReference type="InterPro" id="IPR013210">
    <property type="entry name" value="LRR_N_plant-typ"/>
</dbReference>
<dbReference type="PANTHER" id="PTHR47986:SF1">
    <property type="entry name" value="OS04G0685900 PROTEIN"/>
    <property type="match status" value="1"/>
</dbReference>
<dbReference type="SUPFAM" id="SSF52058">
    <property type="entry name" value="L domain-like"/>
    <property type="match status" value="2"/>
</dbReference>
<evidence type="ECO:0000256" key="12">
    <source>
        <dbReference type="ARBA" id="ARBA00023136"/>
    </source>
</evidence>
<dbReference type="InterPro" id="IPR017441">
    <property type="entry name" value="Protein_kinase_ATP_BS"/>
</dbReference>
<dbReference type="InterPro" id="IPR052422">
    <property type="entry name" value="Auxin_Ser/Thr_Kinase"/>
</dbReference>
<evidence type="ECO:0000256" key="6">
    <source>
        <dbReference type="ARBA" id="ARBA00022729"/>
    </source>
</evidence>
<dbReference type="InterPro" id="IPR032675">
    <property type="entry name" value="LRR_dom_sf"/>
</dbReference>
<keyword evidence="20" id="KW-1185">Reference proteome</keyword>
<dbReference type="SMART" id="SM00369">
    <property type="entry name" value="LRR_TYP"/>
    <property type="match status" value="6"/>
</dbReference>
<evidence type="ECO:0000256" key="14">
    <source>
        <dbReference type="ARBA" id="ARBA00023180"/>
    </source>
</evidence>
<sequence>MKLFAFLILVVLFCFTSIISCDTDPRDLQVLLDFQKGLDNPERLPWPVDNDDPCASKWSYIFCDSDKVTRIEVPFLGLKGTIPPNLNQLSELVEINLNSNQFYGSLPSLKGLSKLTQAHFGLNKFDIIPLDFFRGLHSLRVLDLEANHLNTSAGWQIPSDLLSSQKLEALLLEYCGLVGKIPEWLGTMPNLKILLMSNNRLNGGIPATFHESQLKFLWLNDPIGNGLTGTIEVVGTMRNLESLWLQNNHFTWTIPSSLVNLTSLKQLKLNGNQLSGTIPNGLTKLNLEKMDLSNNYLMGPMPLFKSATVSVYNNSFCQDIPGVACAAEVMALVDFLGDLHYPVRLTSQWRGNNPCNSWLGLICKFRKVAIIHLPSQDLNGTLSPSIWKLESLEKIQLQNNSISGHIPSTLLELRALVLVDLRGNNIEPPIPKFRRSVKILTGKLENNDGPKTGRKSKPVSVTLIVVIFVAVFVLFAILVPLVICFCKRRKIPVMSFKELCDVTDNFAKEKEIGKGGFGTVYKAVLSNGRPAAVKRMNHFEDKQQEVRSHKQFQSEVTALIEFRHRNLVSFYGSSTKGNERLLVYEYMPQGTLSSHLYQQENVLAEPLSWKTRLTIASDVATGLAYLHHHGYIHRDVKSSNILLGDDFGAKVSDFGLTKKTTSKYSLCNMDGTPGYMAPECTGHRYITAKTDVYSFGIVLLELVTGKRAWDETRGAGTQHLLCWIKEITPDKESVRRIVDSAFGEVTAATLQSICDVVELSFRCTEMDQDARPDMVETAHLLFKLAKNLPADVVLVVDDEPEVGVDTITALRQQLDGWMKEEEASSSSQI</sequence>
<dbReference type="InterPro" id="IPR000719">
    <property type="entry name" value="Prot_kinase_dom"/>
</dbReference>
<feature type="transmembrane region" description="Helical" evidence="16">
    <location>
        <begin position="461"/>
        <end position="486"/>
    </location>
</feature>
<dbReference type="InterPro" id="IPR011009">
    <property type="entry name" value="Kinase-like_dom_sf"/>
</dbReference>
<evidence type="ECO:0000256" key="16">
    <source>
        <dbReference type="SAM" id="Phobius"/>
    </source>
</evidence>
<evidence type="ECO:0000256" key="13">
    <source>
        <dbReference type="ARBA" id="ARBA00023170"/>
    </source>
</evidence>
<dbReference type="PANTHER" id="PTHR47986">
    <property type="entry name" value="OSJNBA0070M12.3 PROTEIN"/>
    <property type="match status" value="1"/>
</dbReference>
<dbReference type="PROSITE" id="PS51257">
    <property type="entry name" value="PROKAR_LIPOPROTEIN"/>
    <property type="match status" value="1"/>
</dbReference>
<feature type="chain" id="PRO_5041361434" description="Protein kinase domain-containing protein" evidence="17">
    <location>
        <begin position="22"/>
        <end position="829"/>
    </location>
</feature>
<dbReference type="Pfam" id="PF08263">
    <property type="entry name" value="LRRNT_2"/>
    <property type="match status" value="2"/>
</dbReference>
<evidence type="ECO:0000259" key="18">
    <source>
        <dbReference type="PROSITE" id="PS50011"/>
    </source>
</evidence>
<dbReference type="Gene3D" id="1.10.510.10">
    <property type="entry name" value="Transferase(Phosphotransferase) domain 1"/>
    <property type="match status" value="1"/>
</dbReference>
<evidence type="ECO:0000256" key="1">
    <source>
        <dbReference type="ARBA" id="ARBA00004167"/>
    </source>
</evidence>
<dbReference type="InterPro" id="IPR003591">
    <property type="entry name" value="Leu-rich_rpt_typical-subtyp"/>
</dbReference>
<dbReference type="Proteomes" id="UP001177140">
    <property type="component" value="Unassembled WGS sequence"/>
</dbReference>
<keyword evidence="8 15" id="KW-0547">Nucleotide-binding</keyword>
<dbReference type="GO" id="GO:0004672">
    <property type="term" value="F:protein kinase activity"/>
    <property type="evidence" value="ECO:0007669"/>
    <property type="project" value="InterPro"/>
</dbReference>
<dbReference type="AlphaFoldDB" id="A0AA41VPR9"/>
<protein>
    <recommendedName>
        <fullName evidence="18">Protein kinase domain-containing protein</fullName>
    </recommendedName>
</protein>
<evidence type="ECO:0000256" key="4">
    <source>
        <dbReference type="ARBA" id="ARBA00022679"/>
    </source>
</evidence>
<keyword evidence="4" id="KW-0808">Transferase</keyword>
<dbReference type="InterPro" id="IPR001611">
    <property type="entry name" value="Leu-rich_rpt"/>
</dbReference>
<keyword evidence="5 16" id="KW-0812">Transmembrane</keyword>
<evidence type="ECO:0000256" key="5">
    <source>
        <dbReference type="ARBA" id="ARBA00022692"/>
    </source>
</evidence>